<accession>A0A0L6JY37</accession>
<dbReference type="eggNOG" id="ENOG5032T5U">
    <property type="taxonomic scope" value="Bacteria"/>
</dbReference>
<comment type="caution">
    <text evidence="2">The sequence shown here is derived from an EMBL/GenBank/DDBJ whole genome shotgun (WGS) entry which is preliminary data.</text>
</comment>
<dbReference type="RefSeq" id="WP_050753938.1">
    <property type="nucleotide sequence ID" value="NZ_JQKC01000010.1"/>
</dbReference>
<sequence>MKKAVYMLISIVILISIILTIRYFEKSQKDNGSVDVLSQSFKASGAQFLRSELYFWGRVKNSNLNSLWSIGKSVLTNIGVSESNIHINNENNCEEQQKIQVFNNLDQNENPIISLQIDKNGNKPEESFISANLISKEPYESLEGVKQKVLPVFDELKTKPKVTACIMGTFQGKKEPYLLDDICRKVLKEVSALSVEEFNDGKTASVSAYSPLIKDSINVNGKEININLATRYNAIEDRTYLWLATPIITTEY</sequence>
<dbReference type="AlphaFoldDB" id="A0A0L6JY37"/>
<dbReference type="STRING" id="398512.Bccel_5647"/>
<keyword evidence="1" id="KW-0472">Membrane</keyword>
<keyword evidence="3" id="KW-1185">Reference proteome</keyword>
<dbReference type="Proteomes" id="UP000036923">
    <property type="component" value="Unassembled WGS sequence"/>
</dbReference>
<evidence type="ECO:0000256" key="1">
    <source>
        <dbReference type="SAM" id="Phobius"/>
    </source>
</evidence>
<evidence type="ECO:0000313" key="2">
    <source>
        <dbReference type="EMBL" id="KNY30367.1"/>
    </source>
</evidence>
<dbReference type="Gene3D" id="3.30.360.40">
    <property type="entry name" value="YwmB-like"/>
    <property type="match status" value="1"/>
</dbReference>
<keyword evidence="1" id="KW-1133">Transmembrane helix</keyword>
<organism evidence="2 3">
    <name type="scientific">Pseudobacteroides cellulosolvens ATCC 35603 = DSM 2933</name>
    <dbReference type="NCBI Taxonomy" id="398512"/>
    <lineage>
        <taxon>Bacteria</taxon>
        <taxon>Bacillati</taxon>
        <taxon>Bacillota</taxon>
        <taxon>Clostridia</taxon>
        <taxon>Eubacteriales</taxon>
        <taxon>Oscillospiraceae</taxon>
        <taxon>Pseudobacteroides</taxon>
    </lineage>
</organism>
<dbReference type="InterPro" id="IPR036209">
    <property type="entry name" value="YwmB-like_sf"/>
</dbReference>
<dbReference type="EMBL" id="LGTC01000001">
    <property type="protein sequence ID" value="KNY30367.1"/>
    <property type="molecule type" value="Genomic_DNA"/>
</dbReference>
<name>A0A0L6JY37_9FIRM</name>
<dbReference type="Pfam" id="PF08680">
    <property type="entry name" value="DUF1779"/>
    <property type="match status" value="1"/>
</dbReference>
<reference evidence="3" key="1">
    <citation type="submission" date="2015-07" db="EMBL/GenBank/DDBJ databases">
        <title>Near-Complete Genome Sequence of the Cellulolytic Bacterium Bacteroides (Pseudobacteroides) cellulosolvens ATCC 35603.</title>
        <authorList>
            <person name="Dassa B."/>
            <person name="Utturkar S.M."/>
            <person name="Klingeman D.M."/>
            <person name="Hurt R.A."/>
            <person name="Keller M."/>
            <person name="Xu J."/>
            <person name="Reddy Y.H.K."/>
            <person name="Borovok I."/>
            <person name="Grinberg I.R."/>
            <person name="Lamed R."/>
            <person name="Zhivin O."/>
            <person name="Bayer E.A."/>
            <person name="Brown S.D."/>
        </authorList>
    </citation>
    <scope>NUCLEOTIDE SEQUENCE [LARGE SCALE GENOMIC DNA]</scope>
    <source>
        <strain evidence="3">DSM 2933</strain>
    </source>
</reference>
<dbReference type="InterPro" id="IPR014794">
    <property type="entry name" value="DUF1779"/>
</dbReference>
<feature type="transmembrane region" description="Helical" evidence="1">
    <location>
        <begin position="6"/>
        <end position="24"/>
    </location>
</feature>
<evidence type="ECO:0008006" key="4">
    <source>
        <dbReference type="Google" id="ProtNLM"/>
    </source>
</evidence>
<proteinExistence type="predicted"/>
<dbReference type="OrthoDB" id="1708334at2"/>
<evidence type="ECO:0000313" key="3">
    <source>
        <dbReference type="Proteomes" id="UP000036923"/>
    </source>
</evidence>
<gene>
    <name evidence="2" type="ORF">Bccel_5647</name>
</gene>
<protein>
    <recommendedName>
        <fullName evidence="4">TATA-box binding family protein</fullName>
    </recommendedName>
</protein>
<dbReference type="SUPFAM" id="SSF143842">
    <property type="entry name" value="YwmB-like"/>
    <property type="match status" value="1"/>
</dbReference>
<keyword evidence="1" id="KW-0812">Transmembrane</keyword>